<dbReference type="Proteomes" id="UP000736335">
    <property type="component" value="Unassembled WGS sequence"/>
</dbReference>
<evidence type="ECO:0000259" key="1">
    <source>
        <dbReference type="SMART" id="SM00829"/>
    </source>
</evidence>
<dbReference type="PANTHER" id="PTHR45348">
    <property type="entry name" value="HYPOTHETICAL OXIDOREDUCTASE (EUROFUNG)"/>
    <property type="match status" value="1"/>
</dbReference>
<sequence length="358" mass="38732">MSLPKTVKAVVVQENKTTVVQEVPIQTPGENEILVRVRAIAINPTDWKRLWFFLPISAKLMTKAGTYIGCDFAGEVVQVGPNLKTNVKIGDKVASAVCGGVSRERGAFSEYAKAFADLAFIIPEGTWSVEEACTIGIPLYTSIQALYGPRTLGLPQPGEKAPPAGTWFFVYGGSSSVGQYAIQLAKFSGYMVATVASPHNFDLVKAFGANVVFDYKDPDVIRKLKEATGDGVHLALDAISLHETQAFTVRVLAEGTKGRIIVLNRATDEIKGMRKDLDVVLTIIYSAFGVRDGNNVPDDEERKNLSGFIHDKLPGLVREGKIKPNAITKWEGGLEKVPDAIEHLAAGKVSGEKIVFSL</sequence>
<reference evidence="2" key="2">
    <citation type="submission" date="2020-11" db="EMBL/GenBank/DDBJ databases">
        <authorList>
            <consortium name="DOE Joint Genome Institute"/>
            <person name="Kuo A."/>
            <person name="Miyauchi S."/>
            <person name="Kiss E."/>
            <person name="Drula E."/>
            <person name="Kohler A."/>
            <person name="Sanchez-Garcia M."/>
            <person name="Andreopoulos B."/>
            <person name="Barry K.W."/>
            <person name="Bonito G."/>
            <person name="Buee M."/>
            <person name="Carver A."/>
            <person name="Chen C."/>
            <person name="Cichocki N."/>
            <person name="Clum A."/>
            <person name="Culley D."/>
            <person name="Crous P.W."/>
            <person name="Fauchery L."/>
            <person name="Girlanda M."/>
            <person name="Hayes R."/>
            <person name="Keri Z."/>
            <person name="Labutti K."/>
            <person name="Lipzen A."/>
            <person name="Lombard V."/>
            <person name="Magnuson J."/>
            <person name="Maillard F."/>
            <person name="Morin E."/>
            <person name="Murat C."/>
            <person name="Nolan M."/>
            <person name="Ohm R."/>
            <person name="Pangilinan J."/>
            <person name="Pereira M."/>
            <person name="Perotto S."/>
            <person name="Peter M."/>
            <person name="Riley R."/>
            <person name="Sitrit Y."/>
            <person name="Stielow B."/>
            <person name="Szollosi G."/>
            <person name="Zifcakova L."/>
            <person name="Stursova M."/>
            <person name="Spatafora J.W."/>
            <person name="Tedersoo L."/>
            <person name="Vaario L.-M."/>
            <person name="Yamada A."/>
            <person name="Yan M."/>
            <person name="Wang P."/>
            <person name="Xu J."/>
            <person name="Bruns T."/>
            <person name="Baldrian P."/>
            <person name="Vilgalys R."/>
            <person name="Henrissat B."/>
            <person name="Grigoriev I.V."/>
            <person name="Hibbett D."/>
            <person name="Nagy L.G."/>
            <person name="Martin F.M."/>
        </authorList>
    </citation>
    <scope>NUCLEOTIDE SEQUENCE</scope>
    <source>
        <strain evidence="2">UH-Tt-Lm1</strain>
    </source>
</reference>
<comment type="caution">
    <text evidence="2">The sequence shown here is derived from an EMBL/GenBank/DDBJ whole genome shotgun (WGS) entry which is preliminary data.</text>
</comment>
<reference evidence="2" key="1">
    <citation type="journal article" date="2020" name="Nat. Commun.">
        <title>Large-scale genome sequencing of mycorrhizal fungi provides insights into the early evolution of symbiotic traits.</title>
        <authorList>
            <person name="Miyauchi S."/>
            <person name="Kiss E."/>
            <person name="Kuo A."/>
            <person name="Drula E."/>
            <person name="Kohler A."/>
            <person name="Sanchez-Garcia M."/>
            <person name="Morin E."/>
            <person name="Andreopoulos B."/>
            <person name="Barry K.W."/>
            <person name="Bonito G."/>
            <person name="Buee M."/>
            <person name="Carver A."/>
            <person name="Chen C."/>
            <person name="Cichocki N."/>
            <person name="Clum A."/>
            <person name="Culley D."/>
            <person name="Crous P.W."/>
            <person name="Fauchery L."/>
            <person name="Girlanda M."/>
            <person name="Hayes R.D."/>
            <person name="Keri Z."/>
            <person name="LaButti K."/>
            <person name="Lipzen A."/>
            <person name="Lombard V."/>
            <person name="Magnuson J."/>
            <person name="Maillard F."/>
            <person name="Murat C."/>
            <person name="Nolan M."/>
            <person name="Ohm R.A."/>
            <person name="Pangilinan J."/>
            <person name="Pereira M.F."/>
            <person name="Perotto S."/>
            <person name="Peter M."/>
            <person name="Pfister S."/>
            <person name="Riley R."/>
            <person name="Sitrit Y."/>
            <person name="Stielow J.B."/>
            <person name="Szollosi G."/>
            <person name="Zifcakova L."/>
            <person name="Stursova M."/>
            <person name="Spatafora J.W."/>
            <person name="Tedersoo L."/>
            <person name="Vaario L.M."/>
            <person name="Yamada A."/>
            <person name="Yan M."/>
            <person name="Wang P."/>
            <person name="Xu J."/>
            <person name="Bruns T."/>
            <person name="Baldrian P."/>
            <person name="Vilgalys R."/>
            <person name="Dunand C."/>
            <person name="Henrissat B."/>
            <person name="Grigoriev I.V."/>
            <person name="Hibbett D."/>
            <person name="Nagy L.G."/>
            <person name="Martin F.M."/>
        </authorList>
    </citation>
    <scope>NUCLEOTIDE SEQUENCE</scope>
    <source>
        <strain evidence="2">UH-Tt-Lm1</strain>
    </source>
</reference>
<dbReference type="SUPFAM" id="SSF51735">
    <property type="entry name" value="NAD(P)-binding Rossmann-fold domains"/>
    <property type="match status" value="1"/>
</dbReference>
<dbReference type="InterPro" id="IPR013154">
    <property type="entry name" value="ADH-like_N"/>
</dbReference>
<accession>A0A9P6H7G5</accession>
<dbReference type="OrthoDB" id="10257049at2759"/>
<dbReference type="CDD" id="cd08249">
    <property type="entry name" value="enoyl_reductase_like"/>
    <property type="match status" value="1"/>
</dbReference>
<dbReference type="GO" id="GO:0016651">
    <property type="term" value="F:oxidoreductase activity, acting on NAD(P)H"/>
    <property type="evidence" value="ECO:0007669"/>
    <property type="project" value="InterPro"/>
</dbReference>
<name>A0A9P6H7G5_9AGAM</name>
<dbReference type="SUPFAM" id="SSF50129">
    <property type="entry name" value="GroES-like"/>
    <property type="match status" value="1"/>
</dbReference>
<proteinExistence type="predicted"/>
<dbReference type="SMART" id="SM00829">
    <property type="entry name" value="PKS_ER"/>
    <property type="match status" value="1"/>
</dbReference>
<dbReference type="InterPro" id="IPR047122">
    <property type="entry name" value="Trans-enoyl_RdTase-like"/>
</dbReference>
<dbReference type="PANTHER" id="PTHR45348:SF2">
    <property type="entry name" value="ZINC-TYPE ALCOHOL DEHYDROGENASE-LIKE PROTEIN C2E1P3.01"/>
    <property type="match status" value="1"/>
</dbReference>
<dbReference type="Gene3D" id="3.90.180.10">
    <property type="entry name" value="Medium-chain alcohol dehydrogenases, catalytic domain"/>
    <property type="match status" value="1"/>
</dbReference>
<feature type="domain" description="Enoyl reductase (ER)" evidence="1">
    <location>
        <begin position="13"/>
        <end position="356"/>
    </location>
</feature>
<dbReference type="Pfam" id="PF08240">
    <property type="entry name" value="ADH_N"/>
    <property type="match status" value="1"/>
</dbReference>
<dbReference type="EMBL" id="WIUZ02000014">
    <property type="protein sequence ID" value="KAF9781116.1"/>
    <property type="molecule type" value="Genomic_DNA"/>
</dbReference>
<dbReference type="Pfam" id="PF00107">
    <property type="entry name" value="ADH_zinc_N"/>
    <property type="match status" value="1"/>
</dbReference>
<dbReference type="InterPro" id="IPR011032">
    <property type="entry name" value="GroES-like_sf"/>
</dbReference>
<protein>
    <submittedName>
        <fullName evidence="2">GroES-like protein</fullName>
    </submittedName>
</protein>
<dbReference type="Gene3D" id="3.40.50.720">
    <property type="entry name" value="NAD(P)-binding Rossmann-like Domain"/>
    <property type="match status" value="1"/>
</dbReference>
<dbReference type="InterPro" id="IPR036291">
    <property type="entry name" value="NAD(P)-bd_dom_sf"/>
</dbReference>
<organism evidence="2 3">
    <name type="scientific">Thelephora terrestris</name>
    <dbReference type="NCBI Taxonomy" id="56493"/>
    <lineage>
        <taxon>Eukaryota</taxon>
        <taxon>Fungi</taxon>
        <taxon>Dikarya</taxon>
        <taxon>Basidiomycota</taxon>
        <taxon>Agaricomycotina</taxon>
        <taxon>Agaricomycetes</taxon>
        <taxon>Thelephorales</taxon>
        <taxon>Thelephoraceae</taxon>
        <taxon>Thelephora</taxon>
    </lineage>
</organism>
<dbReference type="InterPro" id="IPR020843">
    <property type="entry name" value="ER"/>
</dbReference>
<evidence type="ECO:0000313" key="2">
    <source>
        <dbReference type="EMBL" id="KAF9781116.1"/>
    </source>
</evidence>
<evidence type="ECO:0000313" key="3">
    <source>
        <dbReference type="Proteomes" id="UP000736335"/>
    </source>
</evidence>
<gene>
    <name evidence="2" type="ORF">BJ322DRAFT_1101209</name>
</gene>
<dbReference type="AlphaFoldDB" id="A0A9P6H7G5"/>
<keyword evidence="3" id="KW-1185">Reference proteome</keyword>
<dbReference type="InterPro" id="IPR013149">
    <property type="entry name" value="ADH-like_C"/>
</dbReference>